<evidence type="ECO:0000256" key="5">
    <source>
        <dbReference type="ARBA" id="ARBA00023128"/>
    </source>
</evidence>
<dbReference type="Proteomes" id="UP000799772">
    <property type="component" value="Unassembled WGS sequence"/>
</dbReference>
<dbReference type="InterPro" id="IPR019189">
    <property type="entry name" value="Ribosomal_mL41"/>
</dbReference>
<dbReference type="GO" id="GO:0005762">
    <property type="term" value="C:mitochondrial large ribosomal subunit"/>
    <property type="evidence" value="ECO:0007669"/>
    <property type="project" value="InterPro"/>
</dbReference>
<evidence type="ECO:0000256" key="2">
    <source>
        <dbReference type="ARBA" id="ARBA00010152"/>
    </source>
</evidence>
<name>A0A9P4M0M9_9PEZI</name>
<dbReference type="GO" id="GO:0006412">
    <property type="term" value="P:translation"/>
    <property type="evidence" value="ECO:0007669"/>
    <property type="project" value="TreeGrafter"/>
</dbReference>
<evidence type="ECO:0000256" key="6">
    <source>
        <dbReference type="ARBA" id="ARBA00023274"/>
    </source>
</evidence>
<dbReference type="GO" id="GO:0003735">
    <property type="term" value="F:structural constituent of ribosome"/>
    <property type="evidence" value="ECO:0007669"/>
    <property type="project" value="InterPro"/>
</dbReference>
<dbReference type="AlphaFoldDB" id="A0A9P4M0M9"/>
<proteinExistence type="inferred from homology"/>
<gene>
    <name evidence="7" type="ORF">NA57DRAFT_50197</name>
</gene>
<keyword evidence="4" id="KW-0689">Ribosomal protein</keyword>
<organism evidence="7 8">
    <name type="scientific">Rhizodiscina lignyota</name>
    <dbReference type="NCBI Taxonomy" id="1504668"/>
    <lineage>
        <taxon>Eukaryota</taxon>
        <taxon>Fungi</taxon>
        <taxon>Dikarya</taxon>
        <taxon>Ascomycota</taxon>
        <taxon>Pezizomycotina</taxon>
        <taxon>Dothideomycetes</taxon>
        <taxon>Pleosporomycetidae</taxon>
        <taxon>Aulographales</taxon>
        <taxon>Rhizodiscinaceae</taxon>
        <taxon>Rhizodiscina</taxon>
    </lineage>
</organism>
<keyword evidence="8" id="KW-1185">Reference proteome</keyword>
<keyword evidence="5" id="KW-0496">Mitochondrion</keyword>
<evidence type="ECO:0008006" key="9">
    <source>
        <dbReference type="Google" id="ProtNLM"/>
    </source>
</evidence>
<dbReference type="OrthoDB" id="408933at2759"/>
<evidence type="ECO:0000313" key="8">
    <source>
        <dbReference type="Proteomes" id="UP000799772"/>
    </source>
</evidence>
<evidence type="ECO:0000256" key="1">
    <source>
        <dbReference type="ARBA" id="ARBA00004173"/>
    </source>
</evidence>
<comment type="caution">
    <text evidence="7">The sequence shown here is derived from an EMBL/GenBank/DDBJ whole genome shotgun (WGS) entry which is preliminary data.</text>
</comment>
<evidence type="ECO:0000256" key="3">
    <source>
        <dbReference type="ARBA" id="ARBA00022946"/>
    </source>
</evidence>
<comment type="subcellular location">
    <subcellularLocation>
        <location evidence="1">Mitochondrion</location>
    </subcellularLocation>
</comment>
<keyword evidence="6" id="KW-0687">Ribonucleoprotein</keyword>
<evidence type="ECO:0000256" key="4">
    <source>
        <dbReference type="ARBA" id="ARBA00022980"/>
    </source>
</evidence>
<accession>A0A9P4M0M9</accession>
<sequence>MFYPTQPLLKAIKRLQLTTKQARKGYYKGNRTGSMGTFGKFGKYKLDASKVRTYIVPDGLADFELTPFVTEKIDRPHAIKRGMWWDPQFAITGERYLQRWKEENGA</sequence>
<dbReference type="PANTHER" id="PTHR21338:SF0">
    <property type="entry name" value="LARGE RIBOSOMAL SUBUNIT PROTEIN ML41"/>
    <property type="match status" value="1"/>
</dbReference>
<dbReference type="EMBL" id="ML978146">
    <property type="protein sequence ID" value="KAF2092470.1"/>
    <property type="molecule type" value="Genomic_DNA"/>
</dbReference>
<dbReference type="Pfam" id="PF09809">
    <property type="entry name" value="MRP-L27"/>
    <property type="match status" value="1"/>
</dbReference>
<dbReference type="PANTHER" id="PTHR21338">
    <property type="entry name" value="MITOCHONDRIAL RIBOSOMAL PROTEIN L41"/>
    <property type="match status" value="1"/>
</dbReference>
<keyword evidence="3" id="KW-0809">Transit peptide</keyword>
<protein>
    <recommendedName>
        <fullName evidence="9">50S ribosomal protein YmL27</fullName>
    </recommendedName>
</protein>
<comment type="similarity">
    <text evidence="2">Belongs to the mitochondrion-specific ribosomal protein mL41 family.</text>
</comment>
<reference evidence="7" key="1">
    <citation type="journal article" date="2020" name="Stud. Mycol.">
        <title>101 Dothideomycetes genomes: a test case for predicting lifestyles and emergence of pathogens.</title>
        <authorList>
            <person name="Haridas S."/>
            <person name="Albert R."/>
            <person name="Binder M."/>
            <person name="Bloem J."/>
            <person name="Labutti K."/>
            <person name="Salamov A."/>
            <person name="Andreopoulos B."/>
            <person name="Baker S."/>
            <person name="Barry K."/>
            <person name="Bills G."/>
            <person name="Bluhm B."/>
            <person name="Cannon C."/>
            <person name="Castanera R."/>
            <person name="Culley D."/>
            <person name="Daum C."/>
            <person name="Ezra D."/>
            <person name="Gonzalez J."/>
            <person name="Henrissat B."/>
            <person name="Kuo A."/>
            <person name="Liang C."/>
            <person name="Lipzen A."/>
            <person name="Lutzoni F."/>
            <person name="Magnuson J."/>
            <person name="Mondo S."/>
            <person name="Nolan M."/>
            <person name="Ohm R."/>
            <person name="Pangilinan J."/>
            <person name="Park H.-J."/>
            <person name="Ramirez L."/>
            <person name="Alfaro M."/>
            <person name="Sun H."/>
            <person name="Tritt A."/>
            <person name="Yoshinaga Y."/>
            <person name="Zwiers L.-H."/>
            <person name="Turgeon B."/>
            <person name="Goodwin S."/>
            <person name="Spatafora J."/>
            <person name="Crous P."/>
            <person name="Grigoriev I."/>
        </authorList>
    </citation>
    <scope>NUCLEOTIDE SEQUENCE</scope>
    <source>
        <strain evidence="7">CBS 133067</strain>
    </source>
</reference>
<evidence type="ECO:0000313" key="7">
    <source>
        <dbReference type="EMBL" id="KAF2092470.1"/>
    </source>
</evidence>